<evidence type="ECO:0000259" key="1">
    <source>
        <dbReference type="Pfam" id="PF00117"/>
    </source>
</evidence>
<dbReference type="SUPFAM" id="SSF52317">
    <property type="entry name" value="Class I glutamine amidotransferase-like"/>
    <property type="match status" value="1"/>
</dbReference>
<dbReference type="CDD" id="cd01741">
    <property type="entry name" value="GATase1_1"/>
    <property type="match status" value="1"/>
</dbReference>
<proteinExistence type="predicted"/>
<dbReference type="GO" id="GO:0005829">
    <property type="term" value="C:cytosol"/>
    <property type="evidence" value="ECO:0007669"/>
    <property type="project" value="TreeGrafter"/>
</dbReference>
<feature type="domain" description="Glutamine amidotransferase" evidence="1">
    <location>
        <begin position="40"/>
        <end position="181"/>
    </location>
</feature>
<dbReference type="OrthoDB" id="5196541at2"/>
<evidence type="ECO:0000313" key="2">
    <source>
        <dbReference type="EMBL" id="OKL54775.1"/>
    </source>
</evidence>
<dbReference type="InterPro" id="IPR017926">
    <property type="entry name" value="GATASE"/>
</dbReference>
<dbReference type="Proteomes" id="UP000185628">
    <property type="component" value="Unassembled WGS sequence"/>
</dbReference>
<dbReference type="Pfam" id="PF00117">
    <property type="entry name" value="GATase"/>
    <property type="match status" value="1"/>
</dbReference>
<gene>
    <name evidence="2" type="ORF">BSZ39_02335</name>
</gene>
<comment type="caution">
    <text evidence="2">The sequence shown here is derived from an EMBL/GenBank/DDBJ whole genome shotgun (WGS) entry which is preliminary data.</text>
</comment>
<dbReference type="InterPro" id="IPR029062">
    <property type="entry name" value="Class_I_gatase-like"/>
</dbReference>
<dbReference type="Gene3D" id="3.40.50.880">
    <property type="match status" value="1"/>
</dbReference>
<evidence type="ECO:0000313" key="3">
    <source>
        <dbReference type="Proteomes" id="UP000185628"/>
    </source>
</evidence>
<name>A0A1Q5Q4M5_9ACTO</name>
<dbReference type="PANTHER" id="PTHR42695">
    <property type="entry name" value="GLUTAMINE AMIDOTRANSFERASE YLR126C-RELATED"/>
    <property type="match status" value="1"/>
</dbReference>
<dbReference type="PANTHER" id="PTHR42695:SF5">
    <property type="entry name" value="GLUTAMINE AMIDOTRANSFERASE YLR126C-RELATED"/>
    <property type="match status" value="1"/>
</dbReference>
<dbReference type="InterPro" id="IPR044992">
    <property type="entry name" value="ChyE-like"/>
</dbReference>
<dbReference type="PROSITE" id="PS51273">
    <property type="entry name" value="GATASE_TYPE_1"/>
    <property type="match status" value="1"/>
</dbReference>
<reference evidence="3" key="1">
    <citation type="submission" date="2016-12" db="EMBL/GenBank/DDBJ databases">
        <authorList>
            <person name="Meng X."/>
        </authorList>
    </citation>
    <scope>NUCLEOTIDE SEQUENCE [LARGE SCALE GENOMIC DNA]</scope>
    <source>
        <strain evidence="3">DSM 19116</strain>
    </source>
</reference>
<dbReference type="AlphaFoldDB" id="A0A1Q5Q4M5"/>
<dbReference type="PRINTS" id="PR00097">
    <property type="entry name" value="ANTSNTHASEII"/>
</dbReference>
<accession>A0A1Q5Q4M5</accession>
<dbReference type="PRINTS" id="PR00096">
    <property type="entry name" value="GATASE"/>
</dbReference>
<protein>
    <recommendedName>
        <fullName evidence="1">Glutamine amidotransferase domain-containing protein</fullName>
    </recommendedName>
</protein>
<organism evidence="2 3">
    <name type="scientific">Bowdeniella nasicola</name>
    <dbReference type="NCBI Taxonomy" id="208480"/>
    <lineage>
        <taxon>Bacteria</taxon>
        <taxon>Bacillati</taxon>
        <taxon>Actinomycetota</taxon>
        <taxon>Actinomycetes</taxon>
        <taxon>Actinomycetales</taxon>
        <taxon>Actinomycetaceae</taxon>
        <taxon>Bowdeniella</taxon>
    </lineage>
</organism>
<sequence length="233" mass="24711">MTVIQHDDDVPLARFENWLAADSDIKLRVVYGRTTPIPTEAGDALIVLGGEANTYATEEFPHLAATRTLMRTSMEEDLPVLGICLGAQLLAVETGGRVTVGHPDGREVGPVDVTWEEDAAADPILGPLATASTRVAELHSDAITELGPDATALGRSERYLQAFRVGSALGVQFHPEVAPEQVGAWTATYEDVDSDAVVRDLRAADGEIAPASQALAAAFVAEVRASAARRNSR</sequence>
<keyword evidence="3" id="KW-1185">Reference proteome</keyword>
<dbReference type="EMBL" id="MQVR01000008">
    <property type="protein sequence ID" value="OKL54775.1"/>
    <property type="molecule type" value="Genomic_DNA"/>
</dbReference>